<dbReference type="EMBL" id="JBHUIK010000002">
    <property type="protein sequence ID" value="MFD2214537.1"/>
    <property type="molecule type" value="Genomic_DNA"/>
</dbReference>
<dbReference type="PANTHER" id="PTHR34387:SF1">
    <property type="entry name" value="PERIPLASMIC IMMUNOGENIC PROTEIN"/>
    <property type="match status" value="1"/>
</dbReference>
<comment type="caution">
    <text evidence="1">The sequence shown here is derived from an EMBL/GenBank/DDBJ whole genome shotgun (WGS) entry which is preliminary data.</text>
</comment>
<dbReference type="PANTHER" id="PTHR34387">
    <property type="entry name" value="SLR1258 PROTEIN"/>
    <property type="match status" value="1"/>
</dbReference>
<evidence type="ECO:0000313" key="2">
    <source>
        <dbReference type="Proteomes" id="UP001597318"/>
    </source>
</evidence>
<gene>
    <name evidence="1" type="ORF">ACFSKK_12670</name>
</gene>
<dbReference type="RefSeq" id="WP_247343489.1">
    <property type="nucleotide sequence ID" value="NZ_CP095550.1"/>
</dbReference>
<dbReference type="Gene3D" id="3.30.110.170">
    <property type="entry name" value="Protein of unknown function (DUF541), domain 1"/>
    <property type="match status" value="1"/>
</dbReference>
<organism evidence="1 2">
    <name type="scientific">Metabacillus endolithicus</name>
    <dbReference type="NCBI Taxonomy" id="1535204"/>
    <lineage>
        <taxon>Bacteria</taxon>
        <taxon>Bacillati</taxon>
        <taxon>Bacillota</taxon>
        <taxon>Bacilli</taxon>
        <taxon>Bacillales</taxon>
        <taxon>Bacillaceae</taxon>
        <taxon>Metabacillus</taxon>
    </lineage>
</organism>
<name>A0ABW5BWK2_9BACI</name>
<accession>A0ABW5BWK2</accession>
<evidence type="ECO:0000313" key="1">
    <source>
        <dbReference type="EMBL" id="MFD2214537.1"/>
    </source>
</evidence>
<dbReference type="Pfam" id="PF04402">
    <property type="entry name" value="SIMPL"/>
    <property type="match status" value="1"/>
</dbReference>
<dbReference type="InterPro" id="IPR007497">
    <property type="entry name" value="SIMPL/DUF541"/>
</dbReference>
<dbReference type="InterPro" id="IPR052022">
    <property type="entry name" value="26kDa_periplasmic_antigen"/>
</dbReference>
<proteinExistence type="predicted"/>
<reference evidence="2" key="1">
    <citation type="journal article" date="2019" name="Int. J. Syst. Evol. Microbiol.">
        <title>The Global Catalogue of Microorganisms (GCM) 10K type strain sequencing project: providing services to taxonomists for standard genome sequencing and annotation.</title>
        <authorList>
            <consortium name="The Broad Institute Genomics Platform"/>
            <consortium name="The Broad Institute Genome Sequencing Center for Infectious Disease"/>
            <person name="Wu L."/>
            <person name="Ma J."/>
        </authorList>
    </citation>
    <scope>NUCLEOTIDE SEQUENCE [LARGE SCALE GENOMIC DNA]</scope>
    <source>
        <strain evidence="2">CGMCC 1.15474</strain>
    </source>
</reference>
<dbReference type="Proteomes" id="UP001597318">
    <property type="component" value="Unassembled WGS sequence"/>
</dbReference>
<protein>
    <submittedName>
        <fullName evidence="1">SIMPL domain-containing protein</fullName>
    </submittedName>
</protein>
<sequence>MSYFSYPPFYRSTPPSQLSTPQHRTVTVEGRGKVTAVPDQAIITIGFVTENEDVNKAQAQNAKITTQGLAALKEINIQQEDIQTVSYTIQPIYEFTEGSSILKGYKVQHTFEITVKNLNQVGKVFEAVVAAGANIAENIEFVVSNKDLYYQQALQLAIKNATEKASSIGQQLGVSMNTVPIKVTENSTAISPRDYTLSLSAEATLQAAPPIQRSKLEIEAIVTVVFPY</sequence>
<keyword evidence="2" id="KW-1185">Reference proteome</keyword>
<dbReference type="Gene3D" id="3.30.70.2970">
    <property type="entry name" value="Protein of unknown function (DUF541), domain 2"/>
    <property type="match status" value="1"/>
</dbReference>